<accession>A0ABD0RRW2</accession>
<sequence>MSCTILYPLLLLLLSTACMSEVPQQENEVQAEGTEDRNVEERGALLVSGQFQPQFATGINSELAEMRSTVNSLKNRLQVAEEQLEQLRRN</sequence>
<feature type="signal peptide" evidence="2">
    <location>
        <begin position="1"/>
        <end position="20"/>
    </location>
</feature>
<dbReference type="Proteomes" id="UP001529510">
    <property type="component" value="Unassembled WGS sequence"/>
</dbReference>
<evidence type="ECO:0000256" key="2">
    <source>
        <dbReference type="SAM" id="SignalP"/>
    </source>
</evidence>
<dbReference type="AlphaFoldDB" id="A0ABD0RRW2"/>
<feature type="coiled-coil region" evidence="1">
    <location>
        <begin position="63"/>
        <end position="90"/>
    </location>
</feature>
<reference evidence="3 4" key="1">
    <citation type="submission" date="2024-05" db="EMBL/GenBank/DDBJ databases">
        <title>Genome sequencing and assembly of Indian major carp, Cirrhinus mrigala (Hamilton, 1822).</title>
        <authorList>
            <person name="Mohindra V."/>
            <person name="Chowdhury L.M."/>
            <person name="Lal K."/>
            <person name="Jena J.K."/>
        </authorList>
    </citation>
    <scope>NUCLEOTIDE SEQUENCE [LARGE SCALE GENOMIC DNA]</scope>
    <source>
        <strain evidence="3">CM1030</strain>
        <tissue evidence="3">Blood</tissue>
    </source>
</reference>
<keyword evidence="4" id="KW-1185">Reference proteome</keyword>
<name>A0ABD0RRW2_CIRMR</name>
<feature type="non-terminal residue" evidence="3">
    <location>
        <position position="90"/>
    </location>
</feature>
<evidence type="ECO:0000313" key="4">
    <source>
        <dbReference type="Proteomes" id="UP001529510"/>
    </source>
</evidence>
<proteinExistence type="predicted"/>
<organism evidence="3 4">
    <name type="scientific">Cirrhinus mrigala</name>
    <name type="common">Mrigala</name>
    <dbReference type="NCBI Taxonomy" id="683832"/>
    <lineage>
        <taxon>Eukaryota</taxon>
        <taxon>Metazoa</taxon>
        <taxon>Chordata</taxon>
        <taxon>Craniata</taxon>
        <taxon>Vertebrata</taxon>
        <taxon>Euteleostomi</taxon>
        <taxon>Actinopterygii</taxon>
        <taxon>Neopterygii</taxon>
        <taxon>Teleostei</taxon>
        <taxon>Ostariophysi</taxon>
        <taxon>Cypriniformes</taxon>
        <taxon>Cyprinidae</taxon>
        <taxon>Labeoninae</taxon>
        <taxon>Labeonini</taxon>
        <taxon>Cirrhinus</taxon>
    </lineage>
</organism>
<feature type="chain" id="PRO_5044743517" evidence="2">
    <location>
        <begin position="21"/>
        <end position="90"/>
    </location>
</feature>
<comment type="caution">
    <text evidence="3">The sequence shown here is derived from an EMBL/GenBank/DDBJ whole genome shotgun (WGS) entry which is preliminary data.</text>
</comment>
<keyword evidence="1" id="KW-0175">Coiled coil</keyword>
<gene>
    <name evidence="3" type="ORF">M9458_004393</name>
</gene>
<dbReference type="EMBL" id="JAMKFB020000002">
    <property type="protein sequence ID" value="KAL0201206.1"/>
    <property type="molecule type" value="Genomic_DNA"/>
</dbReference>
<protein>
    <submittedName>
        <fullName evidence="3">Uncharacterized protein</fullName>
    </submittedName>
</protein>
<evidence type="ECO:0000313" key="3">
    <source>
        <dbReference type="EMBL" id="KAL0201206.1"/>
    </source>
</evidence>
<evidence type="ECO:0000256" key="1">
    <source>
        <dbReference type="SAM" id="Coils"/>
    </source>
</evidence>
<keyword evidence="2" id="KW-0732">Signal</keyword>